<comment type="similarity">
    <text evidence="2">Belongs to the CLU family.</text>
</comment>
<feature type="region of interest" description="Disordered" evidence="3">
    <location>
        <begin position="1428"/>
        <end position="1473"/>
    </location>
</feature>
<feature type="region of interest" description="Disordered" evidence="3">
    <location>
        <begin position="748"/>
        <end position="834"/>
    </location>
</feature>
<feature type="domain" description="Clu" evidence="4">
    <location>
        <begin position="432"/>
        <end position="674"/>
    </location>
</feature>
<comment type="subcellular location">
    <subcellularLocation>
        <location evidence="2">Cytoplasm</location>
    </subcellularLocation>
</comment>
<evidence type="ECO:0000313" key="5">
    <source>
        <dbReference type="Proteomes" id="UP000001554"/>
    </source>
</evidence>
<feature type="compositionally biased region" description="Polar residues" evidence="3">
    <location>
        <begin position="777"/>
        <end position="792"/>
    </location>
</feature>
<keyword evidence="1 2" id="KW-0963">Cytoplasm</keyword>
<dbReference type="Pfam" id="PF15044">
    <property type="entry name" value="CLU_N"/>
    <property type="match status" value="1"/>
</dbReference>
<keyword evidence="2" id="KW-0694">RNA-binding</keyword>
<feature type="compositionally biased region" description="Basic and acidic residues" evidence="3">
    <location>
        <begin position="24"/>
        <end position="38"/>
    </location>
</feature>
<dbReference type="InterPro" id="IPR011990">
    <property type="entry name" value="TPR-like_helical_dom_sf"/>
</dbReference>
<dbReference type="SUPFAM" id="SSF103107">
    <property type="entry name" value="Hypothetical protein c14orf129, hspc210"/>
    <property type="match status" value="1"/>
</dbReference>
<dbReference type="KEGG" id="bfo:118426376"/>
<proteinExistence type="inferred from homology"/>
<dbReference type="InterPro" id="IPR033646">
    <property type="entry name" value="CLU-central"/>
</dbReference>
<reference evidence="5" key="1">
    <citation type="journal article" date="2020" name="Nat. Ecol. Evol.">
        <title>Deeply conserved synteny resolves early events in vertebrate evolution.</title>
        <authorList>
            <person name="Simakov O."/>
            <person name="Marletaz F."/>
            <person name="Yue J.X."/>
            <person name="O'Connell B."/>
            <person name="Jenkins J."/>
            <person name="Brandt A."/>
            <person name="Calef R."/>
            <person name="Tung C.H."/>
            <person name="Huang T.K."/>
            <person name="Schmutz J."/>
            <person name="Satoh N."/>
            <person name="Yu J.K."/>
            <person name="Putnam N.H."/>
            <person name="Green R.E."/>
            <person name="Rokhsar D.S."/>
        </authorList>
    </citation>
    <scope>NUCLEOTIDE SEQUENCE [LARGE SCALE GENOMIC DNA]</scope>
    <source>
        <strain evidence="5">S238N-H82</strain>
    </source>
</reference>
<feature type="compositionally biased region" description="Basic and acidic residues" evidence="3">
    <location>
        <begin position="1457"/>
        <end position="1473"/>
    </location>
</feature>
<evidence type="ECO:0000256" key="2">
    <source>
        <dbReference type="HAMAP-Rule" id="MF_03013"/>
    </source>
</evidence>
<dbReference type="Pfam" id="PF12807">
    <property type="entry name" value="eIF3_p135"/>
    <property type="match status" value="1"/>
</dbReference>
<feature type="compositionally biased region" description="Basic and acidic residues" evidence="3">
    <location>
        <begin position="1430"/>
        <end position="1442"/>
    </location>
</feature>
<dbReference type="RefSeq" id="XP_035691609.1">
    <property type="nucleotide sequence ID" value="XM_035835716.1"/>
</dbReference>
<dbReference type="InterPro" id="IPR027523">
    <property type="entry name" value="CLU_prot"/>
</dbReference>
<dbReference type="FunFam" id="3.30.2280.10:FF:000002">
    <property type="entry name" value="Clustered mitochondria protein homolog"/>
    <property type="match status" value="1"/>
</dbReference>
<accession>A0A9J7N6E2</accession>
<dbReference type="Pfam" id="PF13424">
    <property type="entry name" value="TPR_12"/>
    <property type="match status" value="2"/>
</dbReference>
<sequence length="1473" mass="165280">MGNSCACACWVVLREKMSKLRIRDEESHPILQQDKSDATDDYYGSVNPSETSLFSSVPDLIPESHLTTKSSEGADSPQAVPEMTSPPLIPESQQNGHVNNHHEQNGKDAARGPEDGLAVEEARKGSSEGERVEKDDQEVIVIQDMGFNIKVVAPGIEPFELQVSSQEMVQEIHQVLMDREDTCHRTCFSLQFEGNVLDNFAELKNIEGLQEGSVLKVVEEPYTVREARIHMRHVRDLLKSLDPADAYNGMDCSSLSFLNVITEGDIDMKKRKRNDSDSVDCTPPDYVMPGAKDRPILPLQPMSKDFKSPQCLKVLTASGWNPPPGNRKMHGDLMYLSVVTAEDKHFHLTASTRGFFVNQSTQETFNPKPASPKCSAHSLIELLNQISPIFKRNFATLQKRRVNRHPFERIATPFQVYSWTAPQMDHTIDSVRAEDAYTSRLGYEEHIPGQTRDWNEELQTTRELSRKNLPERLLRERAIFKVHSDFVAAATRGAMAVIDGNVMAINPGEEAKMQMFIWNNIFFSLGFDVKDHYKEYGGDYAAYIAPCNDMKGVRAYNGVDIEGLYTLGTVVIDYRGYRVTAQSIIPGILEREQEQSVVYGSIDFGKSVVTNDKYLELLEKTSKPLKILPHKVINDQNEEIQIISSVECKGIVGNDGRYYVLDLLRTFPPDVNFLPMEGEELSEDCKALGFPRKHKHRLACLRQELVDAFAENRYLLFMRHAALQLMSIRQKKATTVEEEQTISKRLVAAAQGLRSPDLPPKDADGEENGKATDEDATNQSSPSGDGEQSSESKAIETKESRERDGKEAEKSERPKLGGCTRGQGDSSKDPVDAEAQALVESLAEQDSGSLDDASREVINAACRAIGSLSDSEFDVRFNPDVFSPGVTHPNPQGDQFRKQKQLVKDAAAFLVSHQIAGFVKDCIEHSITAIDGQSLCEALHDRGINMRYLGKVADLLCQHKLLEHIHRIAVSEMICRAAKHQFKTYMQGVEMLCLSAAVSHFLNCLLSTFSNPHPQLPEDFGLNMNKKKKNKKRSRHYPIANHVDREWASLSPQDMWSNIRTEVKEYFDFNLTCDSCDSAVETYGLQKTSLLREICIKCGVQVLLREYNFDSKHRATFTEEDIINIFPIVKHVNPKATDAYHFFQSGQVKIQQGFLKEGFELINEALNLFNNVYGAMHPEIAACLRTLARLNYILGDPVEALNNQQKAVLMSERVLGIDHPNTITEYVHLALYCFANQQVSAALRLMYRARYLALVVFGEDHPEMALYDSNIGLILHGVGEIDLSLRFLENALELNKKYHGQRSLKVALNHHLLARAFSCKGDFRAALMHERETYTIYKSQLGEQHEKTKDSSECLKHLTQQAVVLQRTMNEIYKSGSQATIPPLQISPPSASSVLELINIINGIVFLPLSQKDLDRLQQRQQVLGNLAENKAKDMPAIKEAGDQESSTPKVPEEDDSKATKADIGDTDDGAAR</sequence>
<dbReference type="GO" id="GO:0003729">
    <property type="term" value="F:mRNA binding"/>
    <property type="evidence" value="ECO:0000318"/>
    <property type="project" value="GO_Central"/>
</dbReference>
<dbReference type="InterPro" id="IPR028275">
    <property type="entry name" value="CLU_N"/>
</dbReference>
<dbReference type="PROSITE" id="PS51823">
    <property type="entry name" value="CLU"/>
    <property type="match status" value="1"/>
</dbReference>
<evidence type="ECO:0000259" key="4">
    <source>
        <dbReference type="PROSITE" id="PS51823"/>
    </source>
</evidence>
<dbReference type="OMA" id="HPVWDKD"/>
<dbReference type="GO" id="GO:0048312">
    <property type="term" value="P:intracellular distribution of mitochondria"/>
    <property type="evidence" value="ECO:0000318"/>
    <property type="project" value="GO_Central"/>
</dbReference>
<evidence type="ECO:0000256" key="1">
    <source>
        <dbReference type="ARBA" id="ARBA00022490"/>
    </source>
</evidence>
<name>A0A9J7N6E2_BRAFL</name>
<dbReference type="GO" id="GO:0005737">
    <property type="term" value="C:cytoplasm"/>
    <property type="evidence" value="ECO:0000318"/>
    <property type="project" value="GO_Central"/>
</dbReference>
<dbReference type="InterPro" id="IPR025697">
    <property type="entry name" value="CLU_dom"/>
</dbReference>
<feature type="compositionally biased region" description="Basic and acidic residues" evidence="3">
    <location>
        <begin position="793"/>
        <end position="815"/>
    </location>
</feature>
<dbReference type="InterPro" id="IPR023231">
    <property type="entry name" value="GSKIP_dom_sf"/>
</dbReference>
<dbReference type="OrthoDB" id="1414216at2759"/>
<organism evidence="5 6">
    <name type="scientific">Branchiostoma floridae</name>
    <name type="common">Florida lancelet</name>
    <name type="synonym">Amphioxus</name>
    <dbReference type="NCBI Taxonomy" id="7739"/>
    <lineage>
        <taxon>Eukaryota</taxon>
        <taxon>Metazoa</taxon>
        <taxon>Chordata</taxon>
        <taxon>Cephalochordata</taxon>
        <taxon>Leptocardii</taxon>
        <taxon>Amphioxiformes</taxon>
        <taxon>Branchiostomatidae</taxon>
        <taxon>Branchiostoma</taxon>
    </lineage>
</organism>
<dbReference type="PANTHER" id="PTHR12601">
    <property type="entry name" value="EUKARYOTIC TRANSLATION INITIATION FACTOR 3 SUBUNIT EIF-3"/>
    <property type="match status" value="1"/>
</dbReference>
<dbReference type="Proteomes" id="UP000001554">
    <property type="component" value="Chromosome 11"/>
</dbReference>
<feature type="region of interest" description="Disordered" evidence="3">
    <location>
        <begin position="24"/>
        <end position="137"/>
    </location>
</feature>
<dbReference type="HAMAP" id="MF_03013">
    <property type="entry name" value="CLU"/>
    <property type="match status" value="1"/>
</dbReference>
<dbReference type="GeneID" id="118426376"/>
<dbReference type="SUPFAM" id="SSF48452">
    <property type="entry name" value="TPR-like"/>
    <property type="match status" value="2"/>
</dbReference>
<reference evidence="6" key="2">
    <citation type="submission" date="2025-08" db="UniProtKB">
        <authorList>
            <consortium name="RefSeq"/>
        </authorList>
    </citation>
    <scope>IDENTIFICATION</scope>
    <source>
        <strain evidence="6">S238N-H82</strain>
        <tissue evidence="6">Testes</tissue>
    </source>
</reference>
<evidence type="ECO:0000256" key="3">
    <source>
        <dbReference type="SAM" id="MobiDB-lite"/>
    </source>
</evidence>
<gene>
    <name evidence="6" type="primary">LOC118426376</name>
</gene>
<dbReference type="Gene3D" id="3.30.2280.10">
    <property type="entry name" value="Hypothetical protein (hspc210)"/>
    <property type="match status" value="1"/>
</dbReference>
<feature type="compositionally biased region" description="Basic and acidic residues" evidence="3">
    <location>
        <begin position="759"/>
        <end position="773"/>
    </location>
</feature>
<dbReference type="CDD" id="cd15466">
    <property type="entry name" value="CLU-central"/>
    <property type="match status" value="1"/>
</dbReference>
<evidence type="ECO:0000313" key="6">
    <source>
        <dbReference type="RefSeq" id="XP_035691609.1"/>
    </source>
</evidence>
<comment type="function">
    <text evidence="2">mRNA-binding protein involved in proper cytoplasmic distribution of mitochondria.</text>
</comment>
<dbReference type="FunFam" id="1.25.40.10:FF:000088">
    <property type="entry name" value="Clustered mitochondria (CluA/CLU1) homolog"/>
    <property type="match status" value="1"/>
</dbReference>
<dbReference type="Gene3D" id="1.25.40.10">
    <property type="entry name" value="Tetratricopeptide repeat domain"/>
    <property type="match status" value="1"/>
</dbReference>
<dbReference type="PANTHER" id="PTHR12601:SF6">
    <property type="entry name" value="CLUSTERED MITOCHONDRIA PROTEIN HOMOLOG"/>
    <property type="match status" value="1"/>
</dbReference>
<feature type="compositionally biased region" description="Basic and acidic residues" evidence="3">
    <location>
        <begin position="100"/>
        <end position="134"/>
    </location>
</feature>
<dbReference type="Pfam" id="PF13236">
    <property type="entry name" value="CLU"/>
    <property type="match status" value="1"/>
</dbReference>
<keyword evidence="5" id="KW-1185">Reference proteome</keyword>
<dbReference type="GO" id="GO:0007005">
    <property type="term" value="P:mitochondrion organization"/>
    <property type="evidence" value="ECO:0007669"/>
    <property type="project" value="UniProtKB-UniRule"/>
</dbReference>
<feature type="compositionally biased region" description="Polar residues" evidence="3">
    <location>
        <begin position="46"/>
        <end position="55"/>
    </location>
</feature>
<protein>
    <recommendedName>
        <fullName evidence="2">Clustered mitochondria protein homolog</fullName>
    </recommendedName>
</protein>